<dbReference type="Gene3D" id="1.10.3730.20">
    <property type="match status" value="1"/>
</dbReference>
<reference evidence="8 9" key="1">
    <citation type="submission" date="2019-07" db="EMBL/GenBank/DDBJ databases">
        <authorList>
            <person name="Kim J."/>
        </authorList>
    </citation>
    <scope>NUCLEOTIDE SEQUENCE [LARGE SCALE GENOMIC DNA]</scope>
    <source>
        <strain evidence="8 9">N4</strain>
    </source>
</reference>
<accession>A0A559IVL8</accession>
<evidence type="ECO:0000256" key="7">
    <source>
        <dbReference type="SAM" id="Phobius"/>
    </source>
</evidence>
<feature type="transmembrane region" description="Helical" evidence="7">
    <location>
        <begin position="65"/>
        <end position="85"/>
    </location>
</feature>
<feature type="transmembrane region" description="Helical" evidence="7">
    <location>
        <begin position="91"/>
        <end position="107"/>
    </location>
</feature>
<protein>
    <submittedName>
        <fullName evidence="8">QacE family quaternary ammonium compound efflux SMR transporter</fullName>
    </submittedName>
</protein>
<dbReference type="PANTHER" id="PTHR30561:SF7">
    <property type="entry name" value="GUANIDINIUM EFFLUX SYSTEM SUBUNIT GDNC-RELATED"/>
    <property type="match status" value="1"/>
</dbReference>
<dbReference type="InterPro" id="IPR045324">
    <property type="entry name" value="Small_multidrug_res"/>
</dbReference>
<dbReference type="PANTHER" id="PTHR30561">
    <property type="entry name" value="SMR FAMILY PROTON-DEPENDENT DRUG EFFLUX TRANSPORTER SUGE"/>
    <property type="match status" value="1"/>
</dbReference>
<dbReference type="AlphaFoldDB" id="A0A559IVL8"/>
<organism evidence="8 9">
    <name type="scientific">Paenibacillus agilis</name>
    <dbReference type="NCBI Taxonomy" id="3020863"/>
    <lineage>
        <taxon>Bacteria</taxon>
        <taxon>Bacillati</taxon>
        <taxon>Bacillota</taxon>
        <taxon>Bacilli</taxon>
        <taxon>Bacillales</taxon>
        <taxon>Paenibacillaceae</taxon>
        <taxon>Paenibacillus</taxon>
    </lineage>
</organism>
<evidence type="ECO:0000256" key="5">
    <source>
        <dbReference type="ARBA" id="ARBA00023136"/>
    </source>
</evidence>
<comment type="similarity">
    <text evidence="6">Belongs to the drug/metabolite transporter (DMT) superfamily. Small multidrug resistance (SMR) (TC 2.A.7.1) family.</text>
</comment>
<evidence type="ECO:0000256" key="1">
    <source>
        <dbReference type="ARBA" id="ARBA00004651"/>
    </source>
</evidence>
<dbReference type="InterPro" id="IPR037185">
    <property type="entry name" value="EmrE-like"/>
</dbReference>
<dbReference type="Pfam" id="PF00893">
    <property type="entry name" value="Multi_Drug_Res"/>
    <property type="match status" value="1"/>
</dbReference>
<dbReference type="SUPFAM" id="SSF103481">
    <property type="entry name" value="Multidrug resistance efflux transporter EmrE"/>
    <property type="match status" value="1"/>
</dbReference>
<dbReference type="GO" id="GO:0022857">
    <property type="term" value="F:transmembrane transporter activity"/>
    <property type="evidence" value="ECO:0007669"/>
    <property type="project" value="InterPro"/>
</dbReference>
<keyword evidence="4 7" id="KW-1133">Transmembrane helix</keyword>
<proteinExistence type="inferred from homology"/>
<gene>
    <name evidence="8" type="ORF">FPZ44_00485</name>
</gene>
<sequence>MSRTGKDFTESSHSGWRYLLLGGALEIVWAGLLKMNLLAGPLLLTFVFSFHFLMKAAQKLPVGTVYAAFTGIGAVGTFVLDIVLFDEELQIGRIGLVMLLIFFIIMLKRSSDIERKVG</sequence>
<comment type="caution">
    <text evidence="8">The sequence shown here is derived from an EMBL/GenBank/DDBJ whole genome shotgun (WGS) entry which is preliminary data.</text>
</comment>
<feature type="transmembrane region" description="Helical" evidence="7">
    <location>
        <begin position="27"/>
        <end position="53"/>
    </location>
</feature>
<evidence type="ECO:0000256" key="3">
    <source>
        <dbReference type="ARBA" id="ARBA00022692"/>
    </source>
</evidence>
<evidence type="ECO:0000256" key="6">
    <source>
        <dbReference type="RuleBase" id="RU003942"/>
    </source>
</evidence>
<dbReference type="OrthoDB" id="2168659at2"/>
<dbReference type="Proteomes" id="UP000318102">
    <property type="component" value="Unassembled WGS sequence"/>
</dbReference>
<dbReference type="InterPro" id="IPR000390">
    <property type="entry name" value="Small_drug/metabolite_transptr"/>
</dbReference>
<evidence type="ECO:0000313" key="9">
    <source>
        <dbReference type="Proteomes" id="UP000318102"/>
    </source>
</evidence>
<keyword evidence="5 7" id="KW-0472">Membrane</keyword>
<name>A0A559IVL8_9BACL</name>
<keyword evidence="2" id="KW-1003">Cell membrane</keyword>
<evidence type="ECO:0000313" key="8">
    <source>
        <dbReference type="EMBL" id="TVX91664.1"/>
    </source>
</evidence>
<dbReference type="RefSeq" id="WP_144986383.1">
    <property type="nucleotide sequence ID" value="NZ_VNJK01000001.1"/>
</dbReference>
<comment type="subcellular location">
    <subcellularLocation>
        <location evidence="1 6">Cell membrane</location>
        <topology evidence="1 6">Multi-pass membrane protein</topology>
    </subcellularLocation>
</comment>
<dbReference type="EMBL" id="VNJK01000001">
    <property type="protein sequence ID" value="TVX91664.1"/>
    <property type="molecule type" value="Genomic_DNA"/>
</dbReference>
<dbReference type="GO" id="GO:0005886">
    <property type="term" value="C:plasma membrane"/>
    <property type="evidence" value="ECO:0007669"/>
    <property type="project" value="UniProtKB-SubCell"/>
</dbReference>
<keyword evidence="9" id="KW-1185">Reference proteome</keyword>
<keyword evidence="3 6" id="KW-0812">Transmembrane</keyword>
<evidence type="ECO:0000256" key="2">
    <source>
        <dbReference type="ARBA" id="ARBA00022475"/>
    </source>
</evidence>
<evidence type="ECO:0000256" key="4">
    <source>
        <dbReference type="ARBA" id="ARBA00022989"/>
    </source>
</evidence>